<dbReference type="Gene3D" id="1.10.510.10">
    <property type="entry name" value="Transferase(Phosphotransferase) domain 1"/>
    <property type="match status" value="1"/>
</dbReference>
<comment type="caution">
    <text evidence="14">The sequence shown here is derived from an EMBL/GenBank/DDBJ whole genome shotgun (WGS) entry which is preliminary data.</text>
</comment>
<dbReference type="AlphaFoldDB" id="A0AAV2T587"/>
<dbReference type="PROSITE" id="PS00107">
    <property type="entry name" value="PROTEIN_KINASE_ATP"/>
    <property type="match status" value="1"/>
</dbReference>
<evidence type="ECO:0000313" key="14">
    <source>
        <dbReference type="EMBL" id="CAL5131224.1"/>
    </source>
</evidence>
<dbReference type="InterPro" id="IPR011009">
    <property type="entry name" value="Kinase-like_dom_sf"/>
</dbReference>
<dbReference type="PRINTS" id="PR00109">
    <property type="entry name" value="TYRKINASE"/>
</dbReference>
<feature type="region of interest" description="Disordered" evidence="11">
    <location>
        <begin position="449"/>
        <end position="487"/>
    </location>
</feature>
<dbReference type="SUPFAM" id="SSF56112">
    <property type="entry name" value="Protein kinase-like (PK-like)"/>
    <property type="match status" value="1"/>
</dbReference>
<dbReference type="Gene3D" id="3.30.505.10">
    <property type="entry name" value="SH2 domain"/>
    <property type="match status" value="1"/>
</dbReference>
<dbReference type="InterPro" id="IPR050198">
    <property type="entry name" value="Non-receptor_tyrosine_kinases"/>
</dbReference>
<evidence type="ECO:0000256" key="3">
    <source>
        <dbReference type="ARBA" id="ARBA00022679"/>
    </source>
</evidence>
<dbReference type="InterPro" id="IPR000719">
    <property type="entry name" value="Prot_kinase_dom"/>
</dbReference>
<keyword evidence="7" id="KW-0829">Tyrosine-protein kinase</keyword>
<evidence type="ECO:0000256" key="4">
    <source>
        <dbReference type="ARBA" id="ARBA00022741"/>
    </source>
</evidence>
<proteinExistence type="predicted"/>
<comment type="catalytic activity">
    <reaction evidence="8">
        <text>L-tyrosyl-[protein] + ATP = O-phospho-L-tyrosyl-[protein] + ADP + H(+)</text>
        <dbReference type="Rhea" id="RHEA:10596"/>
        <dbReference type="Rhea" id="RHEA-COMP:10136"/>
        <dbReference type="Rhea" id="RHEA-COMP:20101"/>
        <dbReference type="ChEBI" id="CHEBI:15378"/>
        <dbReference type="ChEBI" id="CHEBI:30616"/>
        <dbReference type="ChEBI" id="CHEBI:46858"/>
        <dbReference type="ChEBI" id="CHEBI:61978"/>
        <dbReference type="ChEBI" id="CHEBI:456216"/>
        <dbReference type="EC" id="2.7.10.2"/>
    </reaction>
</comment>
<feature type="binding site" evidence="10">
    <location>
        <position position="711"/>
    </location>
    <ligand>
        <name>ATP</name>
        <dbReference type="ChEBI" id="CHEBI:30616"/>
    </ligand>
</feature>
<dbReference type="SMART" id="SM00219">
    <property type="entry name" value="TyrKc"/>
    <property type="match status" value="1"/>
</dbReference>
<gene>
    <name evidence="14" type="ORF">CDAUBV1_LOCUS3395</name>
</gene>
<dbReference type="PANTHER" id="PTHR24418">
    <property type="entry name" value="TYROSINE-PROTEIN KINASE"/>
    <property type="match status" value="1"/>
</dbReference>
<feature type="compositionally biased region" description="Low complexity" evidence="11">
    <location>
        <begin position="449"/>
        <end position="460"/>
    </location>
</feature>
<evidence type="ECO:0000256" key="8">
    <source>
        <dbReference type="ARBA" id="ARBA00051245"/>
    </source>
</evidence>
<keyword evidence="3" id="KW-0808">Transferase</keyword>
<reference evidence="14" key="1">
    <citation type="submission" date="2024-06" db="EMBL/GenBank/DDBJ databases">
        <authorList>
            <person name="Liu X."/>
            <person name="Lenzi L."/>
            <person name="Haldenby T S."/>
            <person name="Uol C."/>
        </authorList>
    </citation>
    <scope>NUCLEOTIDE SEQUENCE</scope>
</reference>
<evidence type="ECO:0000256" key="1">
    <source>
        <dbReference type="ARBA" id="ARBA00011903"/>
    </source>
</evidence>
<keyword evidence="5" id="KW-0418">Kinase</keyword>
<feature type="domain" description="SH2" evidence="12">
    <location>
        <begin position="508"/>
        <end position="672"/>
    </location>
</feature>
<evidence type="ECO:0000256" key="10">
    <source>
        <dbReference type="PROSITE-ProRule" id="PRU10141"/>
    </source>
</evidence>
<dbReference type="GO" id="GO:0004715">
    <property type="term" value="F:non-membrane spanning protein tyrosine kinase activity"/>
    <property type="evidence" value="ECO:0007669"/>
    <property type="project" value="UniProtKB-EC"/>
</dbReference>
<organism evidence="14 15">
    <name type="scientific">Calicophoron daubneyi</name>
    <name type="common">Rumen fluke</name>
    <name type="synonym">Paramphistomum daubneyi</name>
    <dbReference type="NCBI Taxonomy" id="300641"/>
    <lineage>
        <taxon>Eukaryota</taxon>
        <taxon>Metazoa</taxon>
        <taxon>Spiralia</taxon>
        <taxon>Lophotrochozoa</taxon>
        <taxon>Platyhelminthes</taxon>
        <taxon>Trematoda</taxon>
        <taxon>Digenea</taxon>
        <taxon>Plagiorchiida</taxon>
        <taxon>Pronocephalata</taxon>
        <taxon>Paramphistomoidea</taxon>
        <taxon>Paramphistomidae</taxon>
        <taxon>Calicophoron</taxon>
    </lineage>
</organism>
<evidence type="ECO:0000256" key="2">
    <source>
        <dbReference type="ARBA" id="ARBA00022553"/>
    </source>
</evidence>
<dbReference type="InterPro" id="IPR017441">
    <property type="entry name" value="Protein_kinase_ATP_BS"/>
</dbReference>
<dbReference type="PROSITE" id="PS50001">
    <property type="entry name" value="SH2"/>
    <property type="match status" value="1"/>
</dbReference>
<dbReference type="InterPro" id="IPR000980">
    <property type="entry name" value="SH2"/>
</dbReference>
<dbReference type="SUPFAM" id="SSF55550">
    <property type="entry name" value="SH2 domain"/>
    <property type="match status" value="1"/>
</dbReference>
<dbReference type="Proteomes" id="UP001497525">
    <property type="component" value="Unassembled WGS sequence"/>
</dbReference>
<evidence type="ECO:0000256" key="5">
    <source>
        <dbReference type="ARBA" id="ARBA00022777"/>
    </source>
</evidence>
<keyword evidence="6 10" id="KW-0067">ATP-binding</keyword>
<dbReference type="InterPro" id="IPR036860">
    <property type="entry name" value="SH2_dom_sf"/>
</dbReference>
<evidence type="ECO:0000313" key="15">
    <source>
        <dbReference type="Proteomes" id="UP001497525"/>
    </source>
</evidence>
<evidence type="ECO:0000256" key="11">
    <source>
        <dbReference type="SAM" id="MobiDB-lite"/>
    </source>
</evidence>
<name>A0AAV2T587_CALDB</name>
<protein>
    <recommendedName>
        <fullName evidence="1">non-specific protein-tyrosine kinase</fullName>
        <ecNumber evidence="1">2.7.10.2</ecNumber>
    </recommendedName>
</protein>
<evidence type="ECO:0000256" key="7">
    <source>
        <dbReference type="ARBA" id="ARBA00023137"/>
    </source>
</evidence>
<feature type="region of interest" description="Disordered" evidence="11">
    <location>
        <begin position="304"/>
        <end position="327"/>
    </location>
</feature>
<keyword evidence="4 10" id="KW-0547">Nucleotide-binding</keyword>
<dbReference type="InterPro" id="IPR008266">
    <property type="entry name" value="Tyr_kinase_AS"/>
</dbReference>
<feature type="domain" description="Protein kinase" evidence="13">
    <location>
        <begin position="684"/>
        <end position="936"/>
    </location>
</feature>
<evidence type="ECO:0000256" key="6">
    <source>
        <dbReference type="ARBA" id="ARBA00022840"/>
    </source>
</evidence>
<evidence type="ECO:0000256" key="9">
    <source>
        <dbReference type="PROSITE-ProRule" id="PRU00191"/>
    </source>
</evidence>
<accession>A0AAV2T587</accession>
<dbReference type="EC" id="2.7.10.2" evidence="1"/>
<dbReference type="EMBL" id="CAXLJL010000083">
    <property type="protein sequence ID" value="CAL5131224.1"/>
    <property type="molecule type" value="Genomic_DNA"/>
</dbReference>
<dbReference type="GO" id="GO:0005524">
    <property type="term" value="F:ATP binding"/>
    <property type="evidence" value="ECO:0007669"/>
    <property type="project" value="UniProtKB-UniRule"/>
</dbReference>
<dbReference type="PROSITE" id="PS00109">
    <property type="entry name" value="PROTEIN_KINASE_TYR"/>
    <property type="match status" value="1"/>
</dbReference>
<evidence type="ECO:0000259" key="12">
    <source>
        <dbReference type="PROSITE" id="PS50001"/>
    </source>
</evidence>
<dbReference type="InterPro" id="IPR001245">
    <property type="entry name" value="Ser-Thr/Tyr_kinase_cat_dom"/>
</dbReference>
<dbReference type="PROSITE" id="PS50011">
    <property type="entry name" value="PROTEIN_KINASE_DOM"/>
    <property type="match status" value="1"/>
</dbReference>
<dbReference type="Pfam" id="PF07714">
    <property type="entry name" value="PK_Tyr_Ser-Thr"/>
    <property type="match status" value="1"/>
</dbReference>
<dbReference type="InterPro" id="IPR020635">
    <property type="entry name" value="Tyr_kinase_cat_dom"/>
</dbReference>
<dbReference type="FunFam" id="1.10.510.10:FF:000554">
    <property type="entry name" value="Predicted protein"/>
    <property type="match status" value="1"/>
</dbReference>
<keyword evidence="9" id="KW-0727">SH2 domain</keyword>
<keyword evidence="2" id="KW-0597">Phosphoprotein</keyword>
<sequence length="994" mass="111099">MAISTANHYQQWLHTHLRPCLLNGVERTMHLACEVVRHLLVFGGEGAQELSPSWLKEMHPDRSLMALLDQNQVHFPNPVNHQFDPSLIQRSSPRSLSPDVIVVNDLTRQSIKNSIQTHHTKELQHRQSLEHITKECIQWEEALAQWHAVFANPLPNPWPATPFSRPNTDQLTTSTASSVVTSSTGEAAASDGWFGTKIPDIQDLWHDDRARPVNLCEVSLRLTFCDFELCFVTCLTEAHGRLVTLLCDAQSRAVSSPSPIVDLTPNILLATGWSTQMPQNDPHLVQSLALPDLLEHPRYNSVRRRATPDVSSVSGAAPVSDEDASHSEHLIQPVVGTHPTLPRVVSNPDNSLLAPSRQRSRLWHSFRNSISRFRTQFFRANLLRASVGAASPVVCGKPLMGKENSEEQKSTVVIEHAFTPTTSTNAGSDMTLRATTSLHCGSSTASGLGLPPLHSPSLSGNDPTDCATLVPSKNGRNGNRNELPNMDDSTLKEHVDFTAATDINKEPWFHGVLPRPEVERLSTRCCLGQSVVPNRKISTLYQSQVLKSILKLLQNQGDFLVRQTSKRVAGRELGLNWNTLIEEQHAANDSSSGSGNRDRTLMCAPDGTVMRMVLSVFWHGHKHFILFGGTSVEKGWHLENGEFPTIRELVEHHMLTQTPVTAKSGACLITPITRPDWELDNKDVHLVQKIGQGNFGDVYRGFYNGLEVAVKTCRVDVNATDLRRKFLQGETTALNFCHPHIVRLIGIAVRSYPIMIVMEYVPGGSLLTYLRKHKNALPLNTLLVMASDAASGMAYLESKNCIHRDLAARNCLVTQSGRLKIADFGMSREEHIYELSDHHGQIPIKWTAPEALITGRYTTKCDVWSYGVLLWEIFTFGDVPYRSWSNPQTREMVGSGYRLPAPELMPSLIRKHMNDCWQTDPQRRPTFAELARSLFVSTGAEPYQWSPMIPRRLETPASRNQTNQTDSVSSCTAHLSHKLSRFHMAVRDRRTREN</sequence>
<evidence type="ECO:0000259" key="13">
    <source>
        <dbReference type="PROSITE" id="PS50011"/>
    </source>
</evidence>